<accession>A0A0E9RT61</accession>
<organism evidence="1">
    <name type="scientific">Anguilla anguilla</name>
    <name type="common">European freshwater eel</name>
    <name type="synonym">Muraena anguilla</name>
    <dbReference type="NCBI Taxonomy" id="7936"/>
    <lineage>
        <taxon>Eukaryota</taxon>
        <taxon>Metazoa</taxon>
        <taxon>Chordata</taxon>
        <taxon>Craniata</taxon>
        <taxon>Vertebrata</taxon>
        <taxon>Euteleostomi</taxon>
        <taxon>Actinopterygii</taxon>
        <taxon>Neopterygii</taxon>
        <taxon>Teleostei</taxon>
        <taxon>Anguilliformes</taxon>
        <taxon>Anguillidae</taxon>
        <taxon>Anguilla</taxon>
    </lineage>
</organism>
<evidence type="ECO:0000313" key="1">
    <source>
        <dbReference type="EMBL" id="JAH32334.1"/>
    </source>
</evidence>
<dbReference type="EMBL" id="GBXM01076243">
    <property type="protein sequence ID" value="JAH32334.1"/>
    <property type="molecule type" value="Transcribed_RNA"/>
</dbReference>
<dbReference type="AlphaFoldDB" id="A0A0E9RT61"/>
<proteinExistence type="predicted"/>
<sequence length="32" mass="3837">MRCFSTAYPGQLFKNLFNKVAKITIWKLILKY</sequence>
<name>A0A0E9RT61_ANGAN</name>
<reference evidence="1" key="2">
    <citation type="journal article" date="2015" name="Fish Shellfish Immunol.">
        <title>Early steps in the European eel (Anguilla anguilla)-Vibrio vulnificus interaction in the gills: Role of the RtxA13 toxin.</title>
        <authorList>
            <person name="Callol A."/>
            <person name="Pajuelo D."/>
            <person name="Ebbesson L."/>
            <person name="Teles M."/>
            <person name="MacKenzie S."/>
            <person name="Amaro C."/>
        </authorList>
    </citation>
    <scope>NUCLEOTIDE SEQUENCE</scope>
</reference>
<protein>
    <submittedName>
        <fullName evidence="1">Uncharacterized protein</fullName>
    </submittedName>
</protein>
<reference evidence="1" key="1">
    <citation type="submission" date="2014-11" db="EMBL/GenBank/DDBJ databases">
        <authorList>
            <person name="Amaro Gonzalez C."/>
        </authorList>
    </citation>
    <scope>NUCLEOTIDE SEQUENCE</scope>
</reference>